<feature type="compositionally biased region" description="Low complexity" evidence="1">
    <location>
        <begin position="53"/>
        <end position="66"/>
    </location>
</feature>
<organism evidence="2 3">
    <name type="scientific">Marasmius tenuissimus</name>
    <dbReference type="NCBI Taxonomy" id="585030"/>
    <lineage>
        <taxon>Eukaryota</taxon>
        <taxon>Fungi</taxon>
        <taxon>Dikarya</taxon>
        <taxon>Basidiomycota</taxon>
        <taxon>Agaricomycotina</taxon>
        <taxon>Agaricomycetes</taxon>
        <taxon>Agaricomycetidae</taxon>
        <taxon>Agaricales</taxon>
        <taxon>Marasmiineae</taxon>
        <taxon>Marasmiaceae</taxon>
        <taxon>Marasmius</taxon>
    </lineage>
</organism>
<keyword evidence="3" id="KW-1185">Reference proteome</keyword>
<sequence length="161" mass="16947">MLVADGPPLQQRSPHHESPSRSSTASVAQTRLPPSNPVSCLPHPLEIDTRTTASSASSPSMFSPAPSNTPAPTSPITATTTATSSSSSSSHPQLPSRPRPRPQPLQGRKSSPELSSRTGRSSHKQSPYSQSQRGKGVRRESSKLSQQIYPSAVSSSPSSRA</sequence>
<proteinExistence type="predicted"/>
<feature type="compositionally biased region" description="Low complexity" evidence="1">
    <location>
        <begin position="74"/>
        <end position="94"/>
    </location>
</feature>
<protein>
    <submittedName>
        <fullName evidence="2">Uncharacterized protein</fullName>
    </submittedName>
</protein>
<evidence type="ECO:0000313" key="3">
    <source>
        <dbReference type="Proteomes" id="UP001437256"/>
    </source>
</evidence>
<comment type="caution">
    <text evidence="2">The sequence shown here is derived from an EMBL/GenBank/DDBJ whole genome shotgun (WGS) entry which is preliminary data.</text>
</comment>
<dbReference type="Proteomes" id="UP001437256">
    <property type="component" value="Unassembled WGS sequence"/>
</dbReference>
<feature type="region of interest" description="Disordered" evidence="1">
    <location>
        <begin position="1"/>
        <end position="161"/>
    </location>
</feature>
<gene>
    <name evidence="2" type="ORF">AAF712_006733</name>
</gene>
<feature type="compositionally biased region" description="Polar residues" evidence="1">
    <location>
        <begin position="108"/>
        <end position="133"/>
    </location>
</feature>
<feature type="compositionally biased region" description="Low complexity" evidence="1">
    <location>
        <begin position="150"/>
        <end position="161"/>
    </location>
</feature>
<feature type="compositionally biased region" description="Polar residues" evidence="1">
    <location>
        <begin position="24"/>
        <end position="33"/>
    </location>
</feature>
<dbReference type="EMBL" id="JBBXMP010000037">
    <property type="protein sequence ID" value="KAL0066302.1"/>
    <property type="molecule type" value="Genomic_DNA"/>
</dbReference>
<evidence type="ECO:0000256" key="1">
    <source>
        <dbReference type="SAM" id="MobiDB-lite"/>
    </source>
</evidence>
<reference evidence="2 3" key="1">
    <citation type="submission" date="2024-05" db="EMBL/GenBank/DDBJ databases">
        <title>A draft genome resource for the thread blight pathogen Marasmius tenuissimus strain MS-2.</title>
        <authorList>
            <person name="Yulfo-Soto G.E."/>
            <person name="Baruah I.K."/>
            <person name="Amoako-Attah I."/>
            <person name="Bukari Y."/>
            <person name="Meinhardt L.W."/>
            <person name="Bailey B.A."/>
            <person name="Cohen S.P."/>
        </authorList>
    </citation>
    <scope>NUCLEOTIDE SEQUENCE [LARGE SCALE GENOMIC DNA]</scope>
    <source>
        <strain evidence="2 3">MS-2</strain>
    </source>
</reference>
<name>A0ABR2ZX87_9AGAR</name>
<evidence type="ECO:0000313" key="2">
    <source>
        <dbReference type="EMBL" id="KAL0066302.1"/>
    </source>
</evidence>
<accession>A0ABR2ZX87</accession>